<dbReference type="Pfam" id="PF12728">
    <property type="entry name" value="HTH_17"/>
    <property type="match status" value="1"/>
</dbReference>
<name>A0A126ZWC9_9MICC</name>
<dbReference type="InterPro" id="IPR041657">
    <property type="entry name" value="HTH_17"/>
</dbReference>
<evidence type="ECO:0000313" key="4">
    <source>
        <dbReference type="Proteomes" id="UP000070134"/>
    </source>
</evidence>
<evidence type="ECO:0000259" key="2">
    <source>
        <dbReference type="Pfam" id="PF12728"/>
    </source>
</evidence>
<dbReference type="EMBL" id="CP014518">
    <property type="protein sequence ID" value="AMM31489.1"/>
    <property type="molecule type" value="Genomic_DNA"/>
</dbReference>
<sequence>MAEGVERRLTQGGSGPRFLTRKDVQEELQISASQALALVRSGELRAIQIGGRGQWRIERVVLEEFIAEAYRRAAGRAGAADVPEGDA</sequence>
<keyword evidence="4" id="KW-1185">Reference proteome</keyword>
<evidence type="ECO:0000256" key="1">
    <source>
        <dbReference type="SAM" id="MobiDB-lite"/>
    </source>
</evidence>
<dbReference type="AlphaFoldDB" id="A0A126ZWC9"/>
<feature type="domain" description="Helix-turn-helix" evidence="2">
    <location>
        <begin position="18"/>
        <end position="68"/>
    </location>
</feature>
<reference evidence="3 4" key="1">
    <citation type="submission" date="2016-02" db="EMBL/GenBank/DDBJ databases">
        <title>Complete genome of Sinomonas atrocyanea KCTC 3377.</title>
        <authorList>
            <person name="Kim K.M."/>
        </authorList>
    </citation>
    <scope>NUCLEOTIDE SEQUENCE [LARGE SCALE GENOMIC DNA]</scope>
    <source>
        <strain evidence="3 4">KCTC 3377</strain>
    </source>
</reference>
<gene>
    <name evidence="3" type="ORF">SA2016_0800</name>
</gene>
<feature type="region of interest" description="Disordered" evidence="1">
    <location>
        <begin position="1"/>
        <end position="20"/>
    </location>
</feature>
<evidence type="ECO:0000313" key="3">
    <source>
        <dbReference type="EMBL" id="AMM31489.1"/>
    </source>
</evidence>
<dbReference type="KEGG" id="satk:SA2016_0800"/>
<organism evidence="3 4">
    <name type="scientific">Sinomonas atrocyanea</name>
    <dbReference type="NCBI Taxonomy" id="37927"/>
    <lineage>
        <taxon>Bacteria</taxon>
        <taxon>Bacillati</taxon>
        <taxon>Actinomycetota</taxon>
        <taxon>Actinomycetes</taxon>
        <taxon>Micrococcales</taxon>
        <taxon>Micrococcaceae</taxon>
        <taxon>Sinomonas</taxon>
    </lineage>
</organism>
<dbReference type="OrthoDB" id="5524782at2"/>
<proteinExistence type="predicted"/>
<protein>
    <submittedName>
        <fullName evidence="3">Putative DNA binding domain, excisionase family protein</fullName>
    </submittedName>
</protein>
<dbReference type="Proteomes" id="UP000070134">
    <property type="component" value="Chromosome"/>
</dbReference>
<accession>A0A126ZWC9</accession>
<dbReference type="RefSeq" id="WP_066495530.1">
    <property type="nucleotide sequence ID" value="NZ_BJMO01000036.1"/>
</dbReference>
<dbReference type="STRING" id="37927.SA2016_0800"/>